<gene>
    <name evidence="7" type="primary">flgE_1</name>
    <name evidence="7" type="ORF">BN59_01333</name>
</gene>
<name>A0A078KZ65_9GAMM</name>
<keyword evidence="7" id="KW-0282">Flagellum</keyword>
<dbReference type="EMBL" id="CCSB01000001">
    <property type="protein sequence ID" value="CDZ77054.1"/>
    <property type="molecule type" value="Genomic_DNA"/>
</dbReference>
<dbReference type="RefSeq" id="WP_043873469.1">
    <property type="nucleotide sequence ID" value="NZ_CCVW01000001.1"/>
</dbReference>
<dbReference type="Proteomes" id="UP000044071">
    <property type="component" value="Unassembled WGS sequence"/>
</dbReference>
<evidence type="ECO:0000313" key="8">
    <source>
        <dbReference type="Proteomes" id="UP000044071"/>
    </source>
</evidence>
<dbReference type="SUPFAM" id="SSF117143">
    <property type="entry name" value="Flagellar hook protein flgE"/>
    <property type="match status" value="1"/>
</dbReference>
<protein>
    <submittedName>
        <fullName evidence="7">Flagellar hook protein FlgE</fullName>
    </submittedName>
</protein>
<evidence type="ECO:0000259" key="5">
    <source>
        <dbReference type="Pfam" id="PF06429"/>
    </source>
</evidence>
<dbReference type="PANTHER" id="PTHR30435:SF19">
    <property type="entry name" value="FLAGELLAR BASAL-BODY ROD PROTEIN FLGG"/>
    <property type="match status" value="1"/>
</dbReference>
<sequence>MSNTYYTSLSGMLAASFGLQNTSHNVANMQSHGYKRNDVFYSSLGDERNQAKLGSGVRISGTGTNFSAGSYLESKNPYDLAIVGQGFFIIKQKNGELLYTRDGEFDFNNEGFLADRNSHGLVQGYDGKGNLVPIQKFATQTHIGKASCNLDLSGEFVLVKSDATNPDPTKGEYQSIKITLDAIYDSQGKKHSLELEFKTNKPFEGLEWNLERASYDGIEFSFNSQSIKFTSLASRSPEDPAQIQLKLPNEQSINLNFGHYWSDSGKSVGLKAADSTTSTSNIQIYKQDGYEEGRLVNLSFDDNGQLSHHYDNEQSLPGPYLAIAKFDDPEHCLIQTGDNLFRANNEAGRQIGRANQGGFGTIQPQKLESSNVDSTTEFANIVVLQRMFQACSQIMDIEKQLLEELYKK</sequence>
<dbReference type="Pfam" id="PF06429">
    <property type="entry name" value="Flg_bbr_C"/>
    <property type="match status" value="1"/>
</dbReference>
<organism evidence="7 8">
    <name type="scientific">Legionella massiliensis</name>
    <dbReference type="NCBI Taxonomy" id="1034943"/>
    <lineage>
        <taxon>Bacteria</taxon>
        <taxon>Pseudomonadati</taxon>
        <taxon>Pseudomonadota</taxon>
        <taxon>Gammaproteobacteria</taxon>
        <taxon>Legionellales</taxon>
        <taxon>Legionellaceae</taxon>
        <taxon>Legionella</taxon>
    </lineage>
</organism>
<dbReference type="InterPro" id="IPR037058">
    <property type="entry name" value="Falgellar_hook_FlgE_sf"/>
</dbReference>
<dbReference type="NCBIfam" id="TIGR03506">
    <property type="entry name" value="FlgEFG_subfam"/>
    <property type="match status" value="1"/>
</dbReference>
<dbReference type="InterPro" id="IPR020013">
    <property type="entry name" value="Flagellar_FlgE/F/G"/>
</dbReference>
<keyword evidence="3 4" id="KW-0975">Bacterial flagellum</keyword>
<feature type="domain" description="Flagellar basal-body/hook protein C-terminal" evidence="5">
    <location>
        <begin position="365"/>
        <end position="405"/>
    </location>
</feature>
<dbReference type="Pfam" id="PF22692">
    <property type="entry name" value="LlgE_F_G_D1"/>
    <property type="match status" value="1"/>
</dbReference>
<proteinExistence type="inferred from homology"/>
<dbReference type="GO" id="GO:0009425">
    <property type="term" value="C:bacterial-type flagellum basal body"/>
    <property type="evidence" value="ECO:0007669"/>
    <property type="project" value="UniProtKB-SubCell"/>
</dbReference>
<dbReference type="GO" id="GO:0071978">
    <property type="term" value="P:bacterial-type flagellum-dependent swarming motility"/>
    <property type="evidence" value="ECO:0007669"/>
    <property type="project" value="TreeGrafter"/>
</dbReference>
<dbReference type="InterPro" id="IPR053967">
    <property type="entry name" value="LlgE_F_G-like_D1"/>
</dbReference>
<dbReference type="STRING" id="1034943.BN59_01333"/>
<evidence type="ECO:0000256" key="1">
    <source>
        <dbReference type="ARBA" id="ARBA00004117"/>
    </source>
</evidence>
<evidence type="ECO:0000256" key="3">
    <source>
        <dbReference type="ARBA" id="ARBA00023143"/>
    </source>
</evidence>
<keyword evidence="8" id="KW-1185">Reference proteome</keyword>
<dbReference type="InterPro" id="IPR010930">
    <property type="entry name" value="Flg_bb/hook_C_dom"/>
</dbReference>
<accession>A0A078KZ65</accession>
<dbReference type="PANTHER" id="PTHR30435">
    <property type="entry name" value="FLAGELLAR PROTEIN"/>
    <property type="match status" value="1"/>
</dbReference>
<evidence type="ECO:0000256" key="4">
    <source>
        <dbReference type="RuleBase" id="RU362116"/>
    </source>
</evidence>
<comment type="subcellular location">
    <subcellularLocation>
        <location evidence="1 4">Bacterial flagellum basal body</location>
    </subcellularLocation>
</comment>
<keyword evidence="7" id="KW-0969">Cilium</keyword>
<feature type="domain" description="Flagellar hook protein FlgE/F/G-like D1" evidence="6">
    <location>
        <begin position="81"/>
        <end position="122"/>
    </location>
</feature>
<dbReference type="OrthoDB" id="8578401at2"/>
<evidence type="ECO:0000313" key="7">
    <source>
        <dbReference type="EMBL" id="CDZ77054.1"/>
    </source>
</evidence>
<keyword evidence="7" id="KW-0966">Cell projection</keyword>
<evidence type="ECO:0000259" key="6">
    <source>
        <dbReference type="Pfam" id="PF22692"/>
    </source>
</evidence>
<dbReference type="Gene3D" id="2.60.98.20">
    <property type="entry name" value="Flagellar hook protein FlgE"/>
    <property type="match status" value="1"/>
</dbReference>
<reference evidence="7 8" key="1">
    <citation type="submission" date="2014-06" db="EMBL/GenBank/DDBJ databases">
        <authorList>
            <person name="Urmite Genomes Urmite Genomes"/>
        </authorList>
    </citation>
    <scope>NUCLEOTIDE SEQUENCE [LARGE SCALE GENOMIC DNA]</scope>
</reference>
<evidence type="ECO:0000256" key="2">
    <source>
        <dbReference type="ARBA" id="ARBA00009677"/>
    </source>
</evidence>
<dbReference type="InterPro" id="IPR037925">
    <property type="entry name" value="FlgE/F/G-like"/>
</dbReference>
<dbReference type="AlphaFoldDB" id="A0A078KZ65"/>
<comment type="similarity">
    <text evidence="2 4">Belongs to the flagella basal body rod proteins family.</text>
</comment>
<dbReference type="eggNOG" id="COG1749">
    <property type="taxonomic scope" value="Bacteria"/>
</dbReference>